<dbReference type="KEGG" id="pbut:DTO10_21435"/>
<sequence>MAVKITVLKEQVMNKLNLDDLIQVKKVERYIDLVKSFRRVNKIIIKEGESVITKNGSQSYTKAPLIGERNKINASLLSIEKSFGFEGEKEIKHSASDLI</sequence>
<accession>A0AAX0RW60</accession>
<reference evidence="2 3" key="1">
    <citation type="submission" date="2017-09" db="EMBL/GenBank/DDBJ databases">
        <title>Large-scale bioinformatics analysis of Bacillus genomes uncovers conserved roles of natural products in bacterial physiology.</title>
        <authorList>
            <consortium name="Agbiome Team Llc"/>
            <person name="Bleich R.M."/>
            <person name="Kirk G.J."/>
            <person name="Santa Maria K.C."/>
            <person name="Allen S.E."/>
            <person name="Farag S."/>
            <person name="Shank E.A."/>
            <person name="Bowers A."/>
        </authorList>
    </citation>
    <scope>NUCLEOTIDE SEQUENCE [LARGE SCALE GENOMIC DNA]</scope>
    <source>
        <strain evidence="2 3">AFS003229</strain>
    </source>
</reference>
<organism evidence="2 3">
    <name type="scientific">Peribacillus butanolivorans</name>
    <dbReference type="NCBI Taxonomy" id="421767"/>
    <lineage>
        <taxon>Bacteria</taxon>
        <taxon>Bacillati</taxon>
        <taxon>Bacillota</taxon>
        <taxon>Bacilli</taxon>
        <taxon>Bacillales</taxon>
        <taxon>Bacillaceae</taxon>
        <taxon>Peribacillus</taxon>
    </lineage>
</organism>
<evidence type="ECO:0000313" key="1">
    <source>
        <dbReference type="EMBL" id="AXN40688.1"/>
    </source>
</evidence>
<reference evidence="1 4" key="2">
    <citation type="submission" date="2018-07" db="EMBL/GenBank/DDBJ databases">
        <title>The molecular basis for the intramolecular migration of carboxyl group in the catabolism of para-hydroxybenzoate via gentisate.</title>
        <authorList>
            <person name="Zhao H."/>
            <person name="Xu Y."/>
            <person name="Lin S."/>
            <person name="Spain J.C."/>
            <person name="Zhou N.-Y."/>
        </authorList>
    </citation>
    <scope>NUCLEOTIDE SEQUENCE [LARGE SCALE GENOMIC DNA]</scope>
    <source>
        <strain evidence="1 4">PHB-7a</strain>
    </source>
</reference>
<dbReference type="InterPro" id="IPR006448">
    <property type="entry name" value="Phage_term_ssu_P27"/>
</dbReference>
<gene>
    <name evidence="2" type="ORF">CN689_25890</name>
    <name evidence="1" type="ORF">DTO10_21435</name>
</gene>
<dbReference type="RefSeq" id="WP_098177921.1">
    <property type="nucleotide sequence ID" value="NZ_CP030926.1"/>
</dbReference>
<evidence type="ECO:0000313" key="3">
    <source>
        <dbReference type="Proteomes" id="UP000220106"/>
    </source>
</evidence>
<dbReference type="Pfam" id="PF05119">
    <property type="entry name" value="Terminase_4"/>
    <property type="match status" value="1"/>
</dbReference>
<dbReference type="EMBL" id="NUEQ01000113">
    <property type="protein sequence ID" value="PEJ25916.1"/>
    <property type="molecule type" value="Genomic_DNA"/>
</dbReference>
<name>A0AAX0RW60_9BACI</name>
<evidence type="ECO:0000313" key="2">
    <source>
        <dbReference type="EMBL" id="PEJ25916.1"/>
    </source>
</evidence>
<dbReference type="Proteomes" id="UP000220106">
    <property type="component" value="Unassembled WGS sequence"/>
</dbReference>
<protein>
    <submittedName>
        <fullName evidence="2">Terminase</fullName>
    </submittedName>
</protein>
<dbReference type="Proteomes" id="UP000260457">
    <property type="component" value="Chromosome"/>
</dbReference>
<dbReference type="AlphaFoldDB" id="A0AAX0RW60"/>
<keyword evidence="4" id="KW-1185">Reference proteome</keyword>
<dbReference type="EMBL" id="CP030926">
    <property type="protein sequence ID" value="AXN40688.1"/>
    <property type="molecule type" value="Genomic_DNA"/>
</dbReference>
<evidence type="ECO:0000313" key="4">
    <source>
        <dbReference type="Proteomes" id="UP000260457"/>
    </source>
</evidence>
<proteinExistence type="predicted"/>